<comment type="caution">
    <text evidence="2">The sequence shown here is derived from an EMBL/GenBank/DDBJ whole genome shotgun (WGS) entry which is preliminary data.</text>
</comment>
<dbReference type="InterPro" id="IPR010593">
    <property type="entry name" value="DUF1159"/>
</dbReference>
<name>A0ABV3LA17_9RHOB</name>
<sequence>MSKTGYNGKRKRRWSKGFSQAGGLVQPQIKRASESRGFAVSRLVTHWAEVVGPDIARLCRPVKVGYARQGMGATLTLLARGAAGPMLQPQLPAIRDRVNACYGYNAVSQIRITQTATTGFGEGQAGFDGPARRPDPRPASPDPEAQARGAEVAEEISDPGLRAALAGLGARVHARRNPQGDPDASS</sequence>
<keyword evidence="3" id="KW-1185">Reference proteome</keyword>
<dbReference type="RefSeq" id="WP_366192995.1">
    <property type="nucleotide sequence ID" value="NZ_JBFBVU010000011.1"/>
</dbReference>
<evidence type="ECO:0000256" key="1">
    <source>
        <dbReference type="SAM" id="MobiDB-lite"/>
    </source>
</evidence>
<dbReference type="InterPro" id="IPR007922">
    <property type="entry name" value="DciA-like"/>
</dbReference>
<dbReference type="EMBL" id="JBFBVU010000011">
    <property type="protein sequence ID" value="MEV8467218.1"/>
    <property type="molecule type" value="Genomic_DNA"/>
</dbReference>
<protein>
    <submittedName>
        <fullName evidence="2">DciA family protein</fullName>
    </submittedName>
</protein>
<organism evidence="2 3">
    <name type="scientific">Meridianimarinicoccus marinus</name>
    <dbReference type="NCBI Taxonomy" id="3231483"/>
    <lineage>
        <taxon>Bacteria</taxon>
        <taxon>Pseudomonadati</taxon>
        <taxon>Pseudomonadota</taxon>
        <taxon>Alphaproteobacteria</taxon>
        <taxon>Rhodobacterales</taxon>
        <taxon>Paracoccaceae</taxon>
        <taxon>Meridianimarinicoccus</taxon>
    </lineage>
</organism>
<dbReference type="PIRSF" id="PIRSF032064">
    <property type="entry name" value="UCP032064"/>
    <property type="match status" value="1"/>
</dbReference>
<gene>
    <name evidence="2" type="ORF">AB0T83_10550</name>
</gene>
<reference evidence="2 3" key="1">
    <citation type="submission" date="2024-07" db="EMBL/GenBank/DDBJ databases">
        <authorList>
            <person name="Kang M."/>
        </authorList>
    </citation>
    <scope>NUCLEOTIDE SEQUENCE [LARGE SCALE GENOMIC DNA]</scope>
    <source>
        <strain evidence="2 3">DFM31</strain>
    </source>
</reference>
<evidence type="ECO:0000313" key="2">
    <source>
        <dbReference type="EMBL" id="MEV8467218.1"/>
    </source>
</evidence>
<dbReference type="Proteomes" id="UP001553161">
    <property type="component" value="Unassembled WGS sequence"/>
</dbReference>
<evidence type="ECO:0000313" key="3">
    <source>
        <dbReference type="Proteomes" id="UP001553161"/>
    </source>
</evidence>
<accession>A0ABV3LA17</accession>
<dbReference type="Pfam" id="PF05258">
    <property type="entry name" value="DciA"/>
    <property type="match status" value="1"/>
</dbReference>
<feature type="region of interest" description="Disordered" evidence="1">
    <location>
        <begin position="118"/>
        <end position="158"/>
    </location>
</feature>
<proteinExistence type="predicted"/>